<comment type="caution">
    <text evidence="1">The sequence shown here is derived from an EMBL/GenBank/DDBJ whole genome shotgun (WGS) entry which is preliminary data.</text>
</comment>
<dbReference type="GO" id="GO:0008967">
    <property type="term" value="F:phosphoglycolate phosphatase activity"/>
    <property type="evidence" value="ECO:0007669"/>
    <property type="project" value="TreeGrafter"/>
</dbReference>
<dbReference type="AlphaFoldDB" id="A0A6N7VGR0"/>
<name>A0A6N7VGR0_9FIRM</name>
<proteinExistence type="predicted"/>
<dbReference type="InterPro" id="IPR023198">
    <property type="entry name" value="PGP-like_dom2"/>
</dbReference>
<dbReference type="SFLD" id="SFLDG01129">
    <property type="entry name" value="C1.5:_HAD__Beta-PGM__Phosphata"/>
    <property type="match status" value="1"/>
</dbReference>
<dbReference type="PANTHER" id="PTHR43434:SF1">
    <property type="entry name" value="PHOSPHOGLYCOLATE PHOSPHATASE"/>
    <property type="match status" value="1"/>
</dbReference>
<dbReference type="Pfam" id="PF13419">
    <property type="entry name" value="HAD_2"/>
    <property type="match status" value="1"/>
</dbReference>
<dbReference type="SFLD" id="SFLDS00003">
    <property type="entry name" value="Haloacid_Dehalogenase"/>
    <property type="match status" value="1"/>
</dbReference>
<dbReference type="NCBIfam" id="TIGR01549">
    <property type="entry name" value="HAD-SF-IA-v1"/>
    <property type="match status" value="1"/>
</dbReference>
<dbReference type="InterPro" id="IPR041492">
    <property type="entry name" value="HAD_2"/>
</dbReference>
<dbReference type="InterPro" id="IPR050155">
    <property type="entry name" value="HAD-like_hydrolase_sf"/>
</dbReference>
<accession>A0A6N7VGR0</accession>
<dbReference type="InterPro" id="IPR023214">
    <property type="entry name" value="HAD_sf"/>
</dbReference>
<gene>
    <name evidence="1" type="ORF">FYJ55_08845</name>
</gene>
<organism evidence="1 2">
    <name type="scientific">Holdemanella porci</name>
    <dbReference type="NCBI Taxonomy" id="2652276"/>
    <lineage>
        <taxon>Bacteria</taxon>
        <taxon>Bacillati</taxon>
        <taxon>Bacillota</taxon>
        <taxon>Erysipelotrichia</taxon>
        <taxon>Erysipelotrichales</taxon>
        <taxon>Erysipelotrichaceae</taxon>
        <taxon>Holdemanella</taxon>
    </lineage>
</organism>
<protein>
    <submittedName>
        <fullName evidence="1">HAD family hydrolase</fullName>
    </submittedName>
</protein>
<sequence>MLLFFSNSDIIPCGVNCLVKIVWDWNGTLLNDVDLCFSCINRLLVSHDLKPLDTLSQYREVFTFPIEDYYKRVGFDFDKIPFSMLAHEYMEDYQEKSYACDLHSDVLDVVNKAKNLGFSQTVLSASKMDYLLKQMETLHVDDLFDSIYGINDIYAKSKVELAHAFKQTCSLDDEIYFVGDSVHDYEVAKNIGAKCILVTTGHQNRATLESVNVPVMDSLMESLDLIYERDKD</sequence>
<dbReference type="SUPFAM" id="SSF56784">
    <property type="entry name" value="HAD-like"/>
    <property type="match status" value="1"/>
</dbReference>
<reference evidence="1 2" key="1">
    <citation type="submission" date="2019-08" db="EMBL/GenBank/DDBJ databases">
        <title>In-depth cultivation of the pig gut microbiome towards novel bacterial diversity and tailored functional studies.</title>
        <authorList>
            <person name="Wylensek D."/>
            <person name="Hitch T.C.A."/>
            <person name="Clavel T."/>
        </authorList>
    </citation>
    <scope>NUCLEOTIDE SEQUENCE [LARGE SCALE GENOMIC DNA]</scope>
    <source>
        <strain evidence="1 2">LKV-472-APC-3</strain>
    </source>
</reference>
<dbReference type="GO" id="GO:0005829">
    <property type="term" value="C:cytosol"/>
    <property type="evidence" value="ECO:0007669"/>
    <property type="project" value="TreeGrafter"/>
</dbReference>
<dbReference type="InterPro" id="IPR036412">
    <property type="entry name" value="HAD-like_sf"/>
</dbReference>
<dbReference type="InterPro" id="IPR006439">
    <property type="entry name" value="HAD-SF_hydro_IA"/>
</dbReference>
<dbReference type="CDD" id="cd01427">
    <property type="entry name" value="HAD_like"/>
    <property type="match status" value="1"/>
</dbReference>
<dbReference type="EMBL" id="VUMR01000057">
    <property type="protein sequence ID" value="MSS56981.1"/>
    <property type="molecule type" value="Genomic_DNA"/>
</dbReference>
<keyword evidence="1" id="KW-0378">Hydrolase</keyword>
<dbReference type="Gene3D" id="3.40.50.1000">
    <property type="entry name" value="HAD superfamily/HAD-like"/>
    <property type="match status" value="1"/>
</dbReference>
<dbReference type="Gene3D" id="1.10.150.240">
    <property type="entry name" value="Putative phosphatase, domain 2"/>
    <property type="match status" value="1"/>
</dbReference>
<evidence type="ECO:0000313" key="1">
    <source>
        <dbReference type="EMBL" id="MSS56981.1"/>
    </source>
</evidence>
<dbReference type="PANTHER" id="PTHR43434">
    <property type="entry name" value="PHOSPHOGLYCOLATE PHOSPHATASE"/>
    <property type="match status" value="1"/>
</dbReference>
<dbReference type="Proteomes" id="UP000434241">
    <property type="component" value="Unassembled WGS sequence"/>
</dbReference>
<dbReference type="GO" id="GO:0006281">
    <property type="term" value="P:DNA repair"/>
    <property type="evidence" value="ECO:0007669"/>
    <property type="project" value="TreeGrafter"/>
</dbReference>
<keyword evidence="2" id="KW-1185">Reference proteome</keyword>
<evidence type="ECO:0000313" key="2">
    <source>
        <dbReference type="Proteomes" id="UP000434241"/>
    </source>
</evidence>